<organism evidence="2 3">
    <name type="scientific">Rugosimonospora acidiphila</name>
    <dbReference type="NCBI Taxonomy" id="556531"/>
    <lineage>
        <taxon>Bacteria</taxon>
        <taxon>Bacillati</taxon>
        <taxon>Actinomycetota</taxon>
        <taxon>Actinomycetes</taxon>
        <taxon>Micromonosporales</taxon>
        <taxon>Micromonosporaceae</taxon>
        <taxon>Rugosimonospora</taxon>
    </lineage>
</organism>
<feature type="domain" description="Serine aminopeptidase S33" evidence="1">
    <location>
        <begin position="65"/>
        <end position="296"/>
    </location>
</feature>
<evidence type="ECO:0000313" key="3">
    <source>
        <dbReference type="Proteomes" id="UP001501570"/>
    </source>
</evidence>
<accession>A0ABP9RK83</accession>
<sequence>MEGMLEESFDVTDAIGSGESLRQSGWMFLPNDPAHARGVLVCLPGGSYDKRYWHMEIPGHPGYSFAQHLTSHGFVVVSIDHLAVGDSSDPHESGDVDLQLLARGDAAVADQIRQRLNAGTLAAGIPPLRLPLIGVGHSFGACLTAVVQANHHVFDAVVLLGFAGSVTNVVGEKVDDADPDTRVRHMEAVVREQSDAAPDAAWVRLPREALSGVFYAQDVPDDVIAADTAAETRGPVRALAETALAGDHYIPYAEKIDVPVFLGFGDIDLSPDPLGEPRYYRTARDLTLYLLPGSGHCHNFATNRAALWDRIASWVPAAAAAA</sequence>
<protein>
    <submittedName>
        <fullName evidence="2">Alpha/beta hydrolase</fullName>
    </submittedName>
</protein>
<dbReference type="Pfam" id="PF12146">
    <property type="entry name" value="Hydrolase_4"/>
    <property type="match status" value="1"/>
</dbReference>
<dbReference type="PANTHER" id="PTHR43798:SF33">
    <property type="entry name" value="HYDROLASE, PUTATIVE (AFU_ORTHOLOGUE AFUA_2G14860)-RELATED"/>
    <property type="match status" value="1"/>
</dbReference>
<reference evidence="3" key="1">
    <citation type="journal article" date="2019" name="Int. J. Syst. Evol. Microbiol.">
        <title>The Global Catalogue of Microorganisms (GCM) 10K type strain sequencing project: providing services to taxonomists for standard genome sequencing and annotation.</title>
        <authorList>
            <consortium name="The Broad Institute Genomics Platform"/>
            <consortium name="The Broad Institute Genome Sequencing Center for Infectious Disease"/>
            <person name="Wu L."/>
            <person name="Ma J."/>
        </authorList>
    </citation>
    <scope>NUCLEOTIDE SEQUENCE [LARGE SCALE GENOMIC DNA]</scope>
    <source>
        <strain evidence="3">JCM 18304</strain>
    </source>
</reference>
<dbReference type="InterPro" id="IPR050266">
    <property type="entry name" value="AB_hydrolase_sf"/>
</dbReference>
<dbReference type="Gene3D" id="3.40.50.1820">
    <property type="entry name" value="alpha/beta hydrolase"/>
    <property type="match status" value="1"/>
</dbReference>
<comment type="caution">
    <text evidence="2">The sequence shown here is derived from an EMBL/GenBank/DDBJ whole genome shotgun (WGS) entry which is preliminary data.</text>
</comment>
<dbReference type="PANTHER" id="PTHR43798">
    <property type="entry name" value="MONOACYLGLYCEROL LIPASE"/>
    <property type="match status" value="1"/>
</dbReference>
<dbReference type="InterPro" id="IPR022742">
    <property type="entry name" value="Hydrolase_4"/>
</dbReference>
<gene>
    <name evidence="2" type="ORF">GCM10023322_07100</name>
</gene>
<evidence type="ECO:0000259" key="1">
    <source>
        <dbReference type="Pfam" id="PF12146"/>
    </source>
</evidence>
<dbReference type="InterPro" id="IPR029058">
    <property type="entry name" value="AB_hydrolase_fold"/>
</dbReference>
<name>A0ABP9RK83_9ACTN</name>
<evidence type="ECO:0000313" key="2">
    <source>
        <dbReference type="EMBL" id="GAA5178884.1"/>
    </source>
</evidence>
<dbReference type="GO" id="GO:0016787">
    <property type="term" value="F:hydrolase activity"/>
    <property type="evidence" value="ECO:0007669"/>
    <property type="project" value="UniProtKB-KW"/>
</dbReference>
<proteinExistence type="predicted"/>
<dbReference type="Proteomes" id="UP001501570">
    <property type="component" value="Unassembled WGS sequence"/>
</dbReference>
<dbReference type="EMBL" id="BAABJQ010000002">
    <property type="protein sequence ID" value="GAA5178884.1"/>
    <property type="molecule type" value="Genomic_DNA"/>
</dbReference>
<keyword evidence="2" id="KW-0378">Hydrolase</keyword>
<dbReference type="SUPFAM" id="SSF53474">
    <property type="entry name" value="alpha/beta-Hydrolases"/>
    <property type="match status" value="1"/>
</dbReference>
<keyword evidence="3" id="KW-1185">Reference proteome</keyword>